<reference evidence="4 5" key="1">
    <citation type="submission" date="2023-01" db="EMBL/GenBank/DDBJ databases">
        <title>Psychrosphaera sp. nov., isolated from marine algae.</title>
        <authorList>
            <person name="Bayburt H."/>
            <person name="Choi B.J."/>
            <person name="Kim J.M."/>
            <person name="Choi D.G."/>
            <person name="Jeon C.O."/>
        </authorList>
    </citation>
    <scope>NUCLEOTIDE SEQUENCE [LARGE SCALE GENOMIC DNA]</scope>
    <source>
        <strain evidence="4 5">G1-22</strain>
    </source>
</reference>
<feature type="transmembrane region" description="Helical" evidence="1">
    <location>
        <begin position="238"/>
        <end position="260"/>
    </location>
</feature>
<proteinExistence type="predicted"/>
<sequence length="348" mass="39314">METPWLDYVDTYIVHNSKTLSAVSGGDGIPYEERPMQYRVFAFETGFEVGYSEIFIRVESKGPMVIPIRLDEVQQAIQRDISTAYEYGLIYGLMFALAAYNFILFVKIRQNEFGLYALYLTGFVFNSLSYTGQLHTIFTPNLGPLYQDWMDISLMITYSVFGLHFARTTLKTKMYAPKLNKFVVWVASSIPIGMLIGALFNNLQISMILAFALNSSFAFLFIIMGFKAVKNNIASANLFFFASVTAASCIGISTSAVAGILPYNDFTFKAIEVGMALEGILLAILLAERFRTAQRDKIIAEENARTDELTSLNNRRGFREAIAPLWQRLRHEKKTSQLYCSTLINLSR</sequence>
<feature type="transmembrane region" description="Helical" evidence="1">
    <location>
        <begin position="113"/>
        <end position="132"/>
    </location>
</feature>
<protein>
    <submittedName>
        <fullName evidence="4">7TM diverse intracellular signaling domain-containing protein</fullName>
    </submittedName>
</protein>
<keyword evidence="1" id="KW-1133">Transmembrane helix</keyword>
<evidence type="ECO:0000256" key="1">
    <source>
        <dbReference type="SAM" id="Phobius"/>
    </source>
</evidence>
<name>A0ABT5FHM6_9GAMM</name>
<feature type="transmembrane region" description="Helical" evidence="1">
    <location>
        <begin position="266"/>
        <end position="287"/>
    </location>
</feature>
<feature type="transmembrane region" description="Helical" evidence="1">
    <location>
        <begin position="88"/>
        <end position="106"/>
    </location>
</feature>
<dbReference type="EMBL" id="JAQOMS010000002">
    <property type="protein sequence ID" value="MDC2890693.1"/>
    <property type="molecule type" value="Genomic_DNA"/>
</dbReference>
<dbReference type="InterPro" id="IPR011623">
    <property type="entry name" value="7TMR_DISM_rcpt_extracell_dom1"/>
</dbReference>
<comment type="caution">
    <text evidence="4">The sequence shown here is derived from an EMBL/GenBank/DDBJ whole genome shotgun (WGS) entry which is preliminary data.</text>
</comment>
<dbReference type="Proteomes" id="UP001528411">
    <property type="component" value="Unassembled WGS sequence"/>
</dbReference>
<evidence type="ECO:0000259" key="3">
    <source>
        <dbReference type="Pfam" id="PF07696"/>
    </source>
</evidence>
<organism evidence="4 5">
    <name type="scientific">Psychrosphaera algicola</name>
    <dbReference type="NCBI Taxonomy" id="3023714"/>
    <lineage>
        <taxon>Bacteria</taxon>
        <taxon>Pseudomonadati</taxon>
        <taxon>Pseudomonadota</taxon>
        <taxon>Gammaproteobacteria</taxon>
        <taxon>Alteromonadales</taxon>
        <taxon>Pseudoalteromonadaceae</taxon>
        <taxon>Psychrosphaera</taxon>
    </lineage>
</organism>
<dbReference type="Pfam" id="PF07696">
    <property type="entry name" value="7TMR-DISMED2"/>
    <property type="match status" value="1"/>
</dbReference>
<keyword evidence="1" id="KW-0812">Transmembrane</keyword>
<dbReference type="Gene3D" id="2.60.40.2380">
    <property type="match status" value="1"/>
</dbReference>
<keyword evidence="5" id="KW-1185">Reference proteome</keyword>
<feature type="transmembrane region" description="Helical" evidence="1">
    <location>
        <begin position="152"/>
        <end position="170"/>
    </location>
</feature>
<feature type="domain" description="7TM-DISM receptor extracellular" evidence="2">
    <location>
        <begin position="85"/>
        <end position="289"/>
    </location>
</feature>
<keyword evidence="1" id="KW-0472">Membrane</keyword>
<dbReference type="InterPro" id="IPR011622">
    <property type="entry name" value="7TMR_DISM_rcpt_extracell_dom2"/>
</dbReference>
<evidence type="ECO:0000259" key="2">
    <source>
        <dbReference type="Pfam" id="PF07695"/>
    </source>
</evidence>
<gene>
    <name evidence="4" type="ORF">PN838_20555</name>
</gene>
<feature type="transmembrane region" description="Helical" evidence="1">
    <location>
        <begin position="206"/>
        <end position="226"/>
    </location>
</feature>
<feature type="domain" description="7TM-DISM receptor extracellular" evidence="3">
    <location>
        <begin position="2"/>
        <end position="70"/>
    </location>
</feature>
<evidence type="ECO:0000313" key="4">
    <source>
        <dbReference type="EMBL" id="MDC2890693.1"/>
    </source>
</evidence>
<evidence type="ECO:0000313" key="5">
    <source>
        <dbReference type="Proteomes" id="UP001528411"/>
    </source>
</evidence>
<dbReference type="Pfam" id="PF07695">
    <property type="entry name" value="7TMR-DISM_7TM"/>
    <property type="match status" value="1"/>
</dbReference>
<feature type="transmembrane region" description="Helical" evidence="1">
    <location>
        <begin position="182"/>
        <end position="200"/>
    </location>
</feature>
<accession>A0ABT5FHM6</accession>